<keyword evidence="9" id="KW-1185">Reference proteome</keyword>
<dbReference type="NCBIfam" id="NF004359">
    <property type="entry name" value="PRK05738.1-3"/>
    <property type="match status" value="1"/>
</dbReference>
<dbReference type="NCBIfam" id="NF004363">
    <property type="entry name" value="PRK05738.2-4"/>
    <property type="match status" value="1"/>
</dbReference>
<evidence type="ECO:0000256" key="3">
    <source>
        <dbReference type="ARBA" id="ARBA00022884"/>
    </source>
</evidence>
<accession>A0A2U2AH31</accession>
<dbReference type="GO" id="GO:0005840">
    <property type="term" value="C:ribosome"/>
    <property type="evidence" value="ECO:0007669"/>
    <property type="project" value="UniProtKB-KW"/>
</dbReference>
<evidence type="ECO:0000313" key="8">
    <source>
        <dbReference type="EMBL" id="PWD81962.1"/>
    </source>
</evidence>
<keyword evidence="3 6" id="KW-0694">RNA-binding</keyword>
<evidence type="ECO:0000256" key="6">
    <source>
        <dbReference type="HAMAP-Rule" id="MF_01369"/>
    </source>
</evidence>
<dbReference type="HAMAP" id="MF_01369_B">
    <property type="entry name" value="Ribosomal_uL23_B"/>
    <property type="match status" value="1"/>
</dbReference>
<keyword evidence="4 6" id="KW-0689">Ribosomal protein</keyword>
<dbReference type="GO" id="GO:0019843">
    <property type="term" value="F:rRNA binding"/>
    <property type="evidence" value="ECO:0007669"/>
    <property type="project" value="UniProtKB-UniRule"/>
</dbReference>
<comment type="subunit">
    <text evidence="6">Part of the 50S ribosomal subunit. Contacts protein L29, and trigger factor when it is bound to the ribosome.</text>
</comment>
<evidence type="ECO:0000256" key="7">
    <source>
        <dbReference type="RuleBase" id="RU003934"/>
    </source>
</evidence>
<gene>
    <name evidence="6" type="primary">rplW</name>
    <name evidence="8" type="ORF">DC083_01915</name>
</gene>
<evidence type="ECO:0000256" key="5">
    <source>
        <dbReference type="ARBA" id="ARBA00023274"/>
    </source>
</evidence>
<evidence type="ECO:0000256" key="1">
    <source>
        <dbReference type="ARBA" id="ARBA00006700"/>
    </source>
</evidence>
<name>A0A2U2AH31_9GAMM</name>
<comment type="caution">
    <text evidence="8">The sequence shown here is derived from an EMBL/GenBank/DDBJ whole genome shotgun (WGS) entry which is preliminary data.</text>
</comment>
<dbReference type="InterPro" id="IPR012677">
    <property type="entry name" value="Nucleotide-bd_a/b_plait_sf"/>
</dbReference>
<dbReference type="FunFam" id="3.30.70.330:FF:000001">
    <property type="entry name" value="50S ribosomal protein L23"/>
    <property type="match status" value="1"/>
</dbReference>
<dbReference type="GO" id="GO:0003735">
    <property type="term" value="F:structural constituent of ribosome"/>
    <property type="evidence" value="ECO:0007669"/>
    <property type="project" value="InterPro"/>
</dbReference>
<dbReference type="GO" id="GO:1990904">
    <property type="term" value="C:ribonucleoprotein complex"/>
    <property type="evidence" value="ECO:0007669"/>
    <property type="project" value="UniProtKB-KW"/>
</dbReference>
<dbReference type="RefSeq" id="WP_109188569.1">
    <property type="nucleotide sequence ID" value="NZ_BMYA01000001.1"/>
</dbReference>
<organism evidence="8 9">
    <name type="scientific">Ignatzschineria ureiclastica</name>
    <dbReference type="NCBI Taxonomy" id="472582"/>
    <lineage>
        <taxon>Bacteria</taxon>
        <taxon>Pseudomonadati</taxon>
        <taxon>Pseudomonadota</taxon>
        <taxon>Gammaproteobacteria</taxon>
        <taxon>Cardiobacteriales</taxon>
        <taxon>Ignatzschineriaceae</taxon>
        <taxon>Ignatzschineria</taxon>
    </lineage>
</organism>
<evidence type="ECO:0000256" key="4">
    <source>
        <dbReference type="ARBA" id="ARBA00022980"/>
    </source>
</evidence>
<dbReference type="EMBL" id="QEWQ01000001">
    <property type="protein sequence ID" value="PWD81962.1"/>
    <property type="molecule type" value="Genomic_DNA"/>
</dbReference>
<dbReference type="InterPro" id="IPR012678">
    <property type="entry name" value="Ribosomal_uL23/eL15/eS24_sf"/>
</dbReference>
<keyword evidence="2 6" id="KW-0699">rRNA-binding</keyword>
<dbReference type="Pfam" id="PF00276">
    <property type="entry name" value="Ribosomal_L23"/>
    <property type="match status" value="1"/>
</dbReference>
<dbReference type="OrthoDB" id="9793353at2"/>
<dbReference type="PROSITE" id="PS00050">
    <property type="entry name" value="RIBOSOMAL_L23"/>
    <property type="match status" value="1"/>
</dbReference>
<proteinExistence type="inferred from homology"/>
<dbReference type="Proteomes" id="UP000245020">
    <property type="component" value="Unassembled WGS sequence"/>
</dbReference>
<reference evidence="9" key="1">
    <citation type="submission" date="2018-05" db="EMBL/GenBank/DDBJ databases">
        <title>Ignatzschineria dubaiensis sp. nov., isolated from necrotic foot tissues of dromedaries (Camelus dromedarius) and associated maggots in Dubai, United Arab Emirates.</title>
        <authorList>
            <person name="Tsang C.C."/>
            <person name="Tang J.Y.M."/>
            <person name="Fong J.Y.H."/>
            <person name="Kinne J."/>
            <person name="Lee H.H."/>
            <person name="Joseph M."/>
            <person name="Jose S."/>
            <person name="Schuster R.K."/>
            <person name="Tang Y."/>
            <person name="Sivakumar S."/>
            <person name="Chen J.H.K."/>
            <person name="Teng J.L.L."/>
            <person name="Lau S.K.P."/>
            <person name="Wernery U."/>
            <person name="Woo P.C.Y."/>
        </authorList>
    </citation>
    <scope>NUCLEOTIDE SEQUENCE [LARGE SCALE GENOMIC DNA]</scope>
    <source>
        <strain evidence="9">KCTC 22644</strain>
    </source>
</reference>
<dbReference type="InterPro" id="IPR001014">
    <property type="entry name" value="Ribosomal_uL23_CS"/>
</dbReference>
<dbReference type="SUPFAM" id="SSF54189">
    <property type="entry name" value="Ribosomal proteins S24e, L23 and L15e"/>
    <property type="match status" value="1"/>
</dbReference>
<evidence type="ECO:0000313" key="9">
    <source>
        <dbReference type="Proteomes" id="UP000245020"/>
    </source>
</evidence>
<dbReference type="InterPro" id="IPR013025">
    <property type="entry name" value="Ribosomal_uL23-like"/>
</dbReference>
<dbReference type="Gene3D" id="3.30.70.330">
    <property type="match status" value="1"/>
</dbReference>
<sequence length="102" mass="11616">MSLNVKERLMKVIIAPHASEKTARQEELNGEVTFRVLKDANKKEIADAVELLFNRKVAKVTVLNQKGKRKSFGRHMGVKQDWKKAYVTLADGEDEIDFLGDM</sequence>
<comment type="similarity">
    <text evidence="1 6 7">Belongs to the universal ribosomal protein uL23 family.</text>
</comment>
<dbReference type="PANTHER" id="PTHR11620">
    <property type="entry name" value="60S RIBOSOMAL PROTEIN L23A"/>
    <property type="match status" value="1"/>
</dbReference>
<protein>
    <recommendedName>
        <fullName evidence="6">Large ribosomal subunit protein uL23</fullName>
    </recommendedName>
</protein>
<keyword evidence="5 6" id="KW-0687">Ribonucleoprotein</keyword>
<comment type="function">
    <text evidence="6">One of the early assembly proteins it binds 23S rRNA. One of the proteins that surrounds the polypeptide exit tunnel on the outside of the ribosome. Forms the main docking site for trigger factor binding to the ribosome.</text>
</comment>
<dbReference type="GO" id="GO:0006412">
    <property type="term" value="P:translation"/>
    <property type="evidence" value="ECO:0007669"/>
    <property type="project" value="UniProtKB-UniRule"/>
</dbReference>
<evidence type="ECO:0000256" key="2">
    <source>
        <dbReference type="ARBA" id="ARBA00022730"/>
    </source>
</evidence>
<dbReference type="AlphaFoldDB" id="A0A2U2AH31"/>